<evidence type="ECO:0000313" key="4">
    <source>
        <dbReference type="Proteomes" id="UP000034837"/>
    </source>
</evidence>
<dbReference type="PANTHER" id="PTHR13420:SF7">
    <property type="entry name" value="UPF0235 PROTEIN C15ORF40"/>
    <property type="match status" value="1"/>
</dbReference>
<name>A0A0G1A815_9BACT</name>
<sequence length="76" mass="8200">MTMLIKIKVQPNAKKNEICGTLADGILKIKITAPALEGKANAKLIEFLSGEYGVSKSQIEITKGAKSNIKTIKISR</sequence>
<reference evidence="3 4" key="1">
    <citation type="journal article" date="2015" name="Nature">
        <title>rRNA introns, odd ribosomes, and small enigmatic genomes across a large radiation of phyla.</title>
        <authorList>
            <person name="Brown C.T."/>
            <person name="Hug L.A."/>
            <person name="Thomas B.C."/>
            <person name="Sharon I."/>
            <person name="Castelle C.J."/>
            <person name="Singh A."/>
            <person name="Wilkins M.J."/>
            <person name="Williams K.H."/>
            <person name="Banfield J.F."/>
        </authorList>
    </citation>
    <scope>NUCLEOTIDE SEQUENCE [LARGE SCALE GENOMIC DNA]</scope>
</reference>
<dbReference type="PANTHER" id="PTHR13420">
    <property type="entry name" value="UPF0235 PROTEIN C15ORF40"/>
    <property type="match status" value="1"/>
</dbReference>
<dbReference type="NCBIfam" id="TIGR00251">
    <property type="entry name" value="DUF167 family protein"/>
    <property type="match status" value="1"/>
</dbReference>
<dbReference type="AlphaFoldDB" id="A0A0G1A815"/>
<organism evidence="3 4">
    <name type="scientific">Candidatus Magasanikbacteria bacterium GW2011_GWA2_42_32</name>
    <dbReference type="NCBI Taxonomy" id="1619039"/>
    <lineage>
        <taxon>Bacteria</taxon>
        <taxon>Candidatus Magasanikiibacteriota</taxon>
    </lineage>
</organism>
<comment type="caution">
    <text evidence="3">The sequence shown here is derived from an EMBL/GenBank/DDBJ whole genome shotgun (WGS) entry which is preliminary data.</text>
</comment>
<evidence type="ECO:0000256" key="1">
    <source>
        <dbReference type="ARBA" id="ARBA00010364"/>
    </source>
</evidence>
<dbReference type="Gene3D" id="3.30.1200.10">
    <property type="entry name" value="YggU-like"/>
    <property type="match status" value="1"/>
</dbReference>
<gene>
    <name evidence="3" type="ORF">UV20_C0003G0019</name>
</gene>
<dbReference type="Proteomes" id="UP000034837">
    <property type="component" value="Unassembled WGS sequence"/>
</dbReference>
<proteinExistence type="inferred from homology"/>
<dbReference type="Pfam" id="PF02594">
    <property type="entry name" value="DUF167"/>
    <property type="match status" value="1"/>
</dbReference>
<dbReference type="HAMAP" id="MF_00634">
    <property type="entry name" value="UPF0235"/>
    <property type="match status" value="1"/>
</dbReference>
<evidence type="ECO:0000256" key="2">
    <source>
        <dbReference type="HAMAP-Rule" id="MF_00634"/>
    </source>
</evidence>
<comment type="similarity">
    <text evidence="1 2">Belongs to the UPF0235 family.</text>
</comment>
<dbReference type="InterPro" id="IPR003746">
    <property type="entry name" value="DUF167"/>
</dbReference>
<dbReference type="SUPFAM" id="SSF69786">
    <property type="entry name" value="YggU-like"/>
    <property type="match status" value="1"/>
</dbReference>
<protein>
    <recommendedName>
        <fullName evidence="2">UPF0235 protein UV20_C0003G0019</fullName>
    </recommendedName>
</protein>
<dbReference type="GO" id="GO:0005737">
    <property type="term" value="C:cytoplasm"/>
    <property type="evidence" value="ECO:0007669"/>
    <property type="project" value="TreeGrafter"/>
</dbReference>
<accession>A0A0G1A815</accession>
<dbReference type="SMART" id="SM01152">
    <property type="entry name" value="DUF167"/>
    <property type="match status" value="1"/>
</dbReference>
<dbReference type="EMBL" id="LCDO01000003">
    <property type="protein sequence ID" value="KKS57079.1"/>
    <property type="molecule type" value="Genomic_DNA"/>
</dbReference>
<evidence type="ECO:0000313" key="3">
    <source>
        <dbReference type="EMBL" id="KKS57079.1"/>
    </source>
</evidence>
<dbReference type="InterPro" id="IPR036591">
    <property type="entry name" value="YggU-like_sf"/>
</dbReference>